<dbReference type="PROSITE" id="PS00973">
    <property type="entry name" value="USP_2"/>
    <property type="match status" value="1"/>
</dbReference>
<dbReference type="AlphaFoldDB" id="A0A023GGQ2"/>
<dbReference type="Gene3D" id="3.90.70.10">
    <property type="entry name" value="Cysteine proteinases"/>
    <property type="match status" value="1"/>
</dbReference>
<dbReference type="GO" id="GO:0000151">
    <property type="term" value="C:ubiquitin ligase complex"/>
    <property type="evidence" value="ECO:0007669"/>
    <property type="project" value="TreeGrafter"/>
</dbReference>
<evidence type="ECO:0000313" key="3">
    <source>
        <dbReference type="EMBL" id="JAC33137.1"/>
    </source>
</evidence>
<name>A0A023GGQ2_AMBTT</name>
<feature type="domain" description="USP" evidence="2">
    <location>
        <begin position="1"/>
        <end position="240"/>
    </location>
</feature>
<organism evidence="3">
    <name type="scientific">Amblyomma triste</name>
    <name type="common">Neotropical tick</name>
    <dbReference type="NCBI Taxonomy" id="251400"/>
    <lineage>
        <taxon>Eukaryota</taxon>
        <taxon>Metazoa</taxon>
        <taxon>Ecdysozoa</taxon>
        <taxon>Arthropoda</taxon>
        <taxon>Chelicerata</taxon>
        <taxon>Arachnida</taxon>
        <taxon>Acari</taxon>
        <taxon>Parasitiformes</taxon>
        <taxon>Ixodida</taxon>
        <taxon>Ixodoidea</taxon>
        <taxon>Ixodidae</taxon>
        <taxon>Amblyomminae</taxon>
        <taxon>Amblyomma</taxon>
    </lineage>
</organism>
<dbReference type="SMART" id="SM00165">
    <property type="entry name" value="UBA"/>
    <property type="match status" value="2"/>
</dbReference>
<evidence type="ECO:0000259" key="2">
    <source>
        <dbReference type="PROSITE" id="PS50235"/>
    </source>
</evidence>
<dbReference type="FunFam" id="1.10.8.10:FF:000016">
    <property type="entry name" value="Ubiquitin carboxyl-terminal hydrolase"/>
    <property type="match status" value="1"/>
</dbReference>
<dbReference type="PROSITE" id="PS50235">
    <property type="entry name" value="USP_3"/>
    <property type="match status" value="1"/>
</dbReference>
<dbReference type="CDD" id="cd14386">
    <property type="entry name" value="UBA2_UBP5"/>
    <property type="match status" value="1"/>
</dbReference>
<protein>
    <submittedName>
        <fullName evidence="3">Putative ubiquitin-specific protease ubp14</fullName>
    </submittedName>
</protein>
<dbReference type="InterPro" id="IPR015940">
    <property type="entry name" value="UBA"/>
</dbReference>
<dbReference type="PROSITE" id="PS50030">
    <property type="entry name" value="UBA"/>
    <property type="match status" value="2"/>
</dbReference>
<reference evidence="3" key="1">
    <citation type="submission" date="2014-03" db="EMBL/GenBank/DDBJ databases">
        <title>The sialotranscriptome of Amblyomma triste, Amblyomma parvum and Amblyomma cajennense ticks, uncovered by 454-based RNA-seq.</title>
        <authorList>
            <person name="Garcia G.R."/>
            <person name="Gardinassi L.G."/>
            <person name="Ribeiro J.M."/>
            <person name="Anatriello E."/>
            <person name="Ferreira B.R."/>
            <person name="Moreira H.N."/>
            <person name="Mafra C."/>
            <person name="Olegario M.M."/>
            <person name="Szabo P.J."/>
            <person name="Miranda-Santos I.K."/>
            <person name="Maruyama S.R."/>
        </authorList>
    </citation>
    <scope>NUCLEOTIDE SEQUENCE</scope>
    <source>
        <strain evidence="3">Mato Grasso do Sul</strain>
        <tissue evidence="3">Salivary glands</tissue>
    </source>
</reference>
<evidence type="ECO:0000259" key="1">
    <source>
        <dbReference type="PROSITE" id="PS50030"/>
    </source>
</evidence>
<dbReference type="InterPro" id="IPR028889">
    <property type="entry name" value="USP"/>
</dbReference>
<dbReference type="CDD" id="cd14294">
    <property type="entry name" value="UBA1_UBP5_like"/>
    <property type="match status" value="1"/>
</dbReference>
<dbReference type="Pfam" id="PF22562">
    <property type="entry name" value="UBA_7"/>
    <property type="match status" value="2"/>
</dbReference>
<dbReference type="SUPFAM" id="SSF46934">
    <property type="entry name" value="UBA-like"/>
    <property type="match status" value="1"/>
</dbReference>
<dbReference type="GO" id="GO:0016579">
    <property type="term" value="P:protein deubiquitination"/>
    <property type="evidence" value="ECO:0007669"/>
    <property type="project" value="InterPro"/>
</dbReference>
<dbReference type="InterPro" id="IPR052476">
    <property type="entry name" value="UBAC1"/>
</dbReference>
<dbReference type="InterPro" id="IPR038765">
    <property type="entry name" value="Papain-like_cys_pep_sf"/>
</dbReference>
<feature type="domain" description="UBA" evidence="1">
    <location>
        <begin position="59"/>
        <end position="100"/>
    </location>
</feature>
<feature type="domain" description="UBA" evidence="1">
    <location>
        <begin position="117"/>
        <end position="157"/>
    </location>
</feature>
<proteinExistence type="evidence at transcript level"/>
<dbReference type="EMBL" id="GBBM01002281">
    <property type="protein sequence ID" value="JAC33137.1"/>
    <property type="molecule type" value="mRNA"/>
</dbReference>
<dbReference type="PANTHER" id="PTHR46738:SF1">
    <property type="entry name" value="UBIQUITIN-ASSOCIATED DOMAIN-CONTAINING PROTEIN 1"/>
    <property type="match status" value="1"/>
</dbReference>
<dbReference type="InterPro" id="IPR018200">
    <property type="entry name" value="USP_CS"/>
</dbReference>
<dbReference type="SUPFAM" id="SSF54001">
    <property type="entry name" value="Cysteine proteinases"/>
    <property type="match status" value="1"/>
</dbReference>
<dbReference type="GO" id="GO:0006508">
    <property type="term" value="P:proteolysis"/>
    <property type="evidence" value="ECO:0007669"/>
    <property type="project" value="UniProtKB-KW"/>
</dbReference>
<sequence>MVQLKKFALGKNWIPKKLDVEMMMPQELDLTFLRGSGLQPGEELLPEPKQTHEGSTQVELDEALVSQLCDMGFPLEACKKAVYYTQNSGIEAATNWAMVHIADPDYAAPFVQPGAFQADVAAVSTIEAMGFSRDQALKALKATDNNLERALDWIFSRSDELCAENNDAMDTDAVSPHIRDGSGKYQLVAFISHMGESTMVGHYVCHIFKDGRWVIFNDNKVAVSEHLPKEFGYLYLYQRVPNS</sequence>
<dbReference type="Gene3D" id="1.10.8.10">
    <property type="entry name" value="DNA helicase RuvA subunit, C-terminal domain"/>
    <property type="match status" value="2"/>
</dbReference>
<accession>A0A023GGQ2</accession>
<dbReference type="GO" id="GO:0004843">
    <property type="term" value="F:cysteine-type deubiquitinase activity"/>
    <property type="evidence" value="ECO:0007669"/>
    <property type="project" value="InterPro"/>
</dbReference>
<dbReference type="InterPro" id="IPR009060">
    <property type="entry name" value="UBA-like_sf"/>
</dbReference>
<keyword evidence="3" id="KW-0378">Hydrolase</keyword>
<keyword evidence="3" id="KW-0645">Protease</keyword>
<dbReference type="PANTHER" id="PTHR46738">
    <property type="entry name" value="UBIQUITIN-ASSOCIATED DOMAIN-CONTAINING PROTEIN 1"/>
    <property type="match status" value="1"/>
</dbReference>